<dbReference type="SUPFAM" id="SSF48019">
    <property type="entry name" value="post-AAA+ oligomerization domain-like"/>
    <property type="match status" value="1"/>
</dbReference>
<keyword evidence="5" id="KW-0239">DNA-directed DNA polymerase</keyword>
<comment type="similarity">
    <text evidence="6">Belongs to the DNA polymerase HolA subunit family.</text>
</comment>
<dbReference type="PANTHER" id="PTHR34388:SF1">
    <property type="entry name" value="DNA POLYMERASE III SUBUNIT DELTA"/>
    <property type="match status" value="1"/>
</dbReference>
<accession>A0A0L1KA79</accession>
<comment type="caution">
    <text evidence="8">The sequence shown here is derived from an EMBL/GenBank/DDBJ whole genome shotgun (WGS) entry which is preliminary data.</text>
</comment>
<dbReference type="RefSeq" id="WP_050601603.1">
    <property type="nucleotide sequence ID" value="NZ_JYNE01000028.1"/>
</dbReference>
<dbReference type="GO" id="GO:0003677">
    <property type="term" value="F:DNA binding"/>
    <property type="evidence" value="ECO:0007669"/>
    <property type="project" value="InterPro"/>
</dbReference>
<dbReference type="SUPFAM" id="SSF52540">
    <property type="entry name" value="P-loop containing nucleoside triphosphate hydrolases"/>
    <property type="match status" value="1"/>
</dbReference>
<evidence type="ECO:0000313" key="9">
    <source>
        <dbReference type="Proteomes" id="UP000037446"/>
    </source>
</evidence>
<dbReference type="InterPro" id="IPR005790">
    <property type="entry name" value="DNA_polIII_delta"/>
</dbReference>
<evidence type="ECO:0000256" key="3">
    <source>
        <dbReference type="ARBA" id="ARBA00022695"/>
    </source>
</evidence>
<name>A0A0L1KA79_9SPHN</name>
<dbReference type="InterPro" id="IPR008921">
    <property type="entry name" value="DNA_pol3_clamp-load_cplx_C"/>
</dbReference>
<dbReference type="GO" id="GO:0006261">
    <property type="term" value="P:DNA-templated DNA replication"/>
    <property type="evidence" value="ECO:0007669"/>
    <property type="project" value="TreeGrafter"/>
</dbReference>
<dbReference type="Proteomes" id="UP000037446">
    <property type="component" value="Unassembled WGS sequence"/>
</dbReference>
<comment type="catalytic activity">
    <reaction evidence="7">
        <text>DNA(n) + a 2'-deoxyribonucleoside 5'-triphosphate = DNA(n+1) + diphosphate</text>
        <dbReference type="Rhea" id="RHEA:22508"/>
        <dbReference type="Rhea" id="RHEA-COMP:17339"/>
        <dbReference type="Rhea" id="RHEA-COMP:17340"/>
        <dbReference type="ChEBI" id="CHEBI:33019"/>
        <dbReference type="ChEBI" id="CHEBI:61560"/>
        <dbReference type="ChEBI" id="CHEBI:173112"/>
        <dbReference type="EC" id="2.7.7.7"/>
    </reaction>
</comment>
<protein>
    <recommendedName>
        <fullName evidence="1">DNA-directed DNA polymerase</fullName>
        <ecNumber evidence="1">2.7.7.7</ecNumber>
    </recommendedName>
</protein>
<keyword evidence="4" id="KW-0235">DNA replication</keyword>
<organism evidence="8 9">
    <name type="scientific">Qipengyuania citrea LAMA 915</name>
    <dbReference type="NCBI Taxonomy" id="1306953"/>
    <lineage>
        <taxon>Bacteria</taxon>
        <taxon>Pseudomonadati</taxon>
        <taxon>Pseudomonadota</taxon>
        <taxon>Alphaproteobacteria</taxon>
        <taxon>Sphingomonadales</taxon>
        <taxon>Erythrobacteraceae</taxon>
        <taxon>Qipengyuania</taxon>
    </lineage>
</organism>
<dbReference type="PANTHER" id="PTHR34388">
    <property type="entry name" value="DNA POLYMERASE III SUBUNIT DELTA"/>
    <property type="match status" value="1"/>
</dbReference>
<proteinExistence type="inferred from homology"/>
<evidence type="ECO:0000256" key="6">
    <source>
        <dbReference type="ARBA" id="ARBA00034754"/>
    </source>
</evidence>
<dbReference type="EMBL" id="JYNE01000028">
    <property type="protein sequence ID" value="KNH00848.1"/>
    <property type="molecule type" value="Genomic_DNA"/>
</dbReference>
<evidence type="ECO:0000256" key="2">
    <source>
        <dbReference type="ARBA" id="ARBA00022679"/>
    </source>
</evidence>
<dbReference type="PATRIC" id="fig|1306953.7.peg.1511"/>
<reference evidence="8" key="1">
    <citation type="submission" date="2015-02" db="EMBL/GenBank/DDBJ databases">
        <authorList>
            <person name="Chooi Y.-H."/>
        </authorList>
    </citation>
    <scope>NUCLEOTIDE SEQUENCE [LARGE SCALE GENOMIC DNA]</scope>
    <source>
        <strain evidence="8">LAMA 915</strain>
    </source>
</reference>
<dbReference type="GO" id="GO:0003887">
    <property type="term" value="F:DNA-directed DNA polymerase activity"/>
    <property type="evidence" value="ECO:0007669"/>
    <property type="project" value="UniProtKB-KW"/>
</dbReference>
<dbReference type="GO" id="GO:0009360">
    <property type="term" value="C:DNA polymerase III complex"/>
    <property type="evidence" value="ECO:0007669"/>
    <property type="project" value="TreeGrafter"/>
</dbReference>
<dbReference type="EC" id="2.7.7.7" evidence="1"/>
<keyword evidence="2" id="KW-0808">Transferase</keyword>
<evidence type="ECO:0000256" key="5">
    <source>
        <dbReference type="ARBA" id="ARBA00022932"/>
    </source>
</evidence>
<sequence>MKLSNRDFAAKGRSAAQGCGIFFFCGQDEAGASAAANDLVTWLPEPGERVEMSGAELRGDPARLGDEARTNSLFGDQRHIWVRANGDEAHEALKVLVETSEAGGGEACPVIVVATSATDKSRSAKLLEKRKDALVAMFYPPDLQSVTCSVRGLADGAGVRLGGDLAERIARAANLDVRLAKSEVEKLALYLDATAQSPQSATAEDLDAIGAASEDDGFTPLVNAVMGGQAAKVGTELARMKQLGLNPVGVLLAFERRAAQLARIAAALGPRSFGDLDRGEEARLGIFFKEKRDIGQQLALWRHGDKLGRLTQRLVTLHRELLTNSQAAELLLAQGLADIARVAGARAR</sequence>
<evidence type="ECO:0000313" key="8">
    <source>
        <dbReference type="EMBL" id="KNH00848.1"/>
    </source>
</evidence>
<evidence type="ECO:0000256" key="4">
    <source>
        <dbReference type="ARBA" id="ARBA00022705"/>
    </source>
</evidence>
<evidence type="ECO:0000256" key="1">
    <source>
        <dbReference type="ARBA" id="ARBA00012417"/>
    </source>
</evidence>
<keyword evidence="3" id="KW-0548">Nucleotidyltransferase</keyword>
<dbReference type="STRING" id="1306953.J121_1472"/>
<dbReference type="AlphaFoldDB" id="A0A0L1KA79"/>
<gene>
    <name evidence="8" type="ORF">J121_1472</name>
</gene>
<evidence type="ECO:0000256" key="7">
    <source>
        <dbReference type="ARBA" id="ARBA00049244"/>
    </source>
</evidence>
<dbReference type="NCBIfam" id="TIGR01128">
    <property type="entry name" value="holA"/>
    <property type="match status" value="1"/>
</dbReference>
<dbReference type="InterPro" id="IPR027417">
    <property type="entry name" value="P-loop_NTPase"/>
</dbReference>